<keyword evidence="2" id="KW-1185">Reference proteome</keyword>
<protein>
    <submittedName>
        <fullName evidence="1">Uncharacterized protein</fullName>
    </submittedName>
</protein>
<comment type="caution">
    <text evidence="1">The sequence shown here is derived from an EMBL/GenBank/DDBJ whole genome shotgun (WGS) entry which is preliminary data.</text>
</comment>
<dbReference type="EMBL" id="SRLO01001615">
    <property type="protein sequence ID" value="TNN36463.1"/>
    <property type="molecule type" value="Genomic_DNA"/>
</dbReference>
<proteinExistence type="predicted"/>
<dbReference type="AlphaFoldDB" id="A0A4Z2F6H6"/>
<gene>
    <name evidence="1" type="ORF">EYF80_053360</name>
</gene>
<accession>A0A4Z2F6H6</accession>
<organism evidence="1 2">
    <name type="scientific">Liparis tanakae</name>
    <name type="common">Tanaka's snailfish</name>
    <dbReference type="NCBI Taxonomy" id="230148"/>
    <lineage>
        <taxon>Eukaryota</taxon>
        <taxon>Metazoa</taxon>
        <taxon>Chordata</taxon>
        <taxon>Craniata</taxon>
        <taxon>Vertebrata</taxon>
        <taxon>Euteleostomi</taxon>
        <taxon>Actinopterygii</taxon>
        <taxon>Neopterygii</taxon>
        <taxon>Teleostei</taxon>
        <taxon>Neoteleostei</taxon>
        <taxon>Acanthomorphata</taxon>
        <taxon>Eupercaria</taxon>
        <taxon>Perciformes</taxon>
        <taxon>Cottioidei</taxon>
        <taxon>Cottales</taxon>
        <taxon>Liparidae</taxon>
        <taxon>Liparis</taxon>
    </lineage>
</organism>
<evidence type="ECO:0000313" key="1">
    <source>
        <dbReference type="EMBL" id="TNN36463.1"/>
    </source>
</evidence>
<sequence length="126" mass="13631">MGFPLVACLVTSARQVTYLFDCIQQPLQQVLSLGVTLLSACRAELPAHVDPGSGSRALPKSTSAVTGPWIQTPVSRPTLLRRRGRVQRADNGRHVSPRHFNNKSFWAPGLVSVNPTPGTGSSWTEL</sequence>
<evidence type="ECO:0000313" key="2">
    <source>
        <dbReference type="Proteomes" id="UP000314294"/>
    </source>
</evidence>
<reference evidence="1 2" key="1">
    <citation type="submission" date="2019-03" db="EMBL/GenBank/DDBJ databases">
        <title>First draft genome of Liparis tanakae, snailfish: a comprehensive survey of snailfish specific genes.</title>
        <authorList>
            <person name="Kim W."/>
            <person name="Song I."/>
            <person name="Jeong J.-H."/>
            <person name="Kim D."/>
            <person name="Kim S."/>
            <person name="Ryu S."/>
            <person name="Song J.Y."/>
            <person name="Lee S.K."/>
        </authorList>
    </citation>
    <scope>NUCLEOTIDE SEQUENCE [LARGE SCALE GENOMIC DNA]</scope>
    <source>
        <tissue evidence="1">Muscle</tissue>
    </source>
</reference>
<name>A0A4Z2F6H6_9TELE</name>
<dbReference type="Proteomes" id="UP000314294">
    <property type="component" value="Unassembled WGS sequence"/>
</dbReference>